<dbReference type="InterPro" id="IPR036388">
    <property type="entry name" value="WH-like_DNA-bd_sf"/>
</dbReference>
<evidence type="ECO:0000256" key="2">
    <source>
        <dbReference type="ARBA" id="ARBA00023015"/>
    </source>
</evidence>
<dbReference type="Gene3D" id="1.10.10.10">
    <property type="entry name" value="Winged helix-like DNA-binding domain superfamily/Winged helix DNA-binding domain"/>
    <property type="match status" value="1"/>
</dbReference>
<dbReference type="Gene3D" id="1.10.1740.10">
    <property type="match status" value="1"/>
</dbReference>
<evidence type="ECO:0000256" key="1">
    <source>
        <dbReference type="ARBA" id="ARBA00010641"/>
    </source>
</evidence>
<keyword evidence="4" id="KW-0238">DNA-binding</keyword>
<keyword evidence="5" id="KW-0804">Transcription</keyword>
<dbReference type="PANTHER" id="PTHR43133:SF62">
    <property type="entry name" value="RNA POLYMERASE SIGMA FACTOR SIGZ"/>
    <property type="match status" value="1"/>
</dbReference>
<dbReference type="SUPFAM" id="SSF88659">
    <property type="entry name" value="Sigma3 and sigma4 domains of RNA polymerase sigma factors"/>
    <property type="match status" value="1"/>
</dbReference>
<keyword evidence="3" id="KW-0731">Sigma factor</keyword>
<dbReference type="GO" id="GO:0016987">
    <property type="term" value="F:sigma factor activity"/>
    <property type="evidence" value="ECO:0007669"/>
    <property type="project" value="UniProtKB-KW"/>
</dbReference>
<dbReference type="Pfam" id="PF04542">
    <property type="entry name" value="Sigma70_r2"/>
    <property type="match status" value="1"/>
</dbReference>
<evidence type="ECO:0000259" key="7">
    <source>
        <dbReference type="Pfam" id="PF04545"/>
    </source>
</evidence>
<organism evidence="8 9">
    <name type="scientific">Ohtaekwangia koreensis</name>
    <dbReference type="NCBI Taxonomy" id="688867"/>
    <lineage>
        <taxon>Bacteria</taxon>
        <taxon>Pseudomonadati</taxon>
        <taxon>Bacteroidota</taxon>
        <taxon>Cytophagia</taxon>
        <taxon>Cytophagales</taxon>
        <taxon>Fulvivirgaceae</taxon>
        <taxon>Ohtaekwangia</taxon>
    </lineage>
</organism>
<name>A0A1T5IKH3_9BACT</name>
<proteinExistence type="inferred from homology"/>
<dbReference type="InterPro" id="IPR013324">
    <property type="entry name" value="RNA_pol_sigma_r3/r4-like"/>
</dbReference>
<sequence length="182" mass="21456">MKPVKVYIEEKDLVARLQAKDRSALEYLYDHYSGALYGVIFRILKKEEIAEEVLHDVFLKIWDKFDAYDASKGKLFTWLVNIARNQAIDKTRSKEISKDRKTSDIENVVSRIEKEEYSEQRIEDIGVKEILNDLPEEQRFVVEYLYLKGYTQSELAEEFNIPLGTVKTRLRLAMQQLRTTLK</sequence>
<comment type="similarity">
    <text evidence="1">Belongs to the sigma-70 factor family. ECF subfamily.</text>
</comment>
<dbReference type="InterPro" id="IPR007630">
    <property type="entry name" value="RNA_pol_sigma70_r4"/>
</dbReference>
<protein>
    <submittedName>
        <fullName evidence="8">RNA polymerase sigma-70 factor, ECF subfamily</fullName>
    </submittedName>
</protein>
<dbReference type="Proteomes" id="UP000190961">
    <property type="component" value="Unassembled WGS sequence"/>
</dbReference>
<dbReference type="CDD" id="cd06171">
    <property type="entry name" value="Sigma70_r4"/>
    <property type="match status" value="1"/>
</dbReference>
<dbReference type="InterPro" id="IPR014284">
    <property type="entry name" value="RNA_pol_sigma-70_dom"/>
</dbReference>
<feature type="domain" description="RNA polymerase sigma-70 region 4" evidence="7">
    <location>
        <begin position="131"/>
        <end position="178"/>
    </location>
</feature>
<dbReference type="InterPro" id="IPR007627">
    <property type="entry name" value="RNA_pol_sigma70_r2"/>
</dbReference>
<reference evidence="8 9" key="1">
    <citation type="submission" date="2017-02" db="EMBL/GenBank/DDBJ databases">
        <authorList>
            <person name="Peterson S.W."/>
        </authorList>
    </citation>
    <scope>NUCLEOTIDE SEQUENCE [LARGE SCALE GENOMIC DNA]</scope>
    <source>
        <strain evidence="8 9">DSM 25262</strain>
    </source>
</reference>
<keyword evidence="2" id="KW-0805">Transcription regulation</keyword>
<evidence type="ECO:0000313" key="9">
    <source>
        <dbReference type="Proteomes" id="UP000190961"/>
    </source>
</evidence>
<dbReference type="AlphaFoldDB" id="A0A1T5IKH3"/>
<dbReference type="NCBIfam" id="TIGR02937">
    <property type="entry name" value="sigma70-ECF"/>
    <property type="match status" value="1"/>
</dbReference>
<evidence type="ECO:0000256" key="5">
    <source>
        <dbReference type="ARBA" id="ARBA00023163"/>
    </source>
</evidence>
<feature type="domain" description="RNA polymerase sigma-70 region 2" evidence="6">
    <location>
        <begin position="28"/>
        <end position="94"/>
    </location>
</feature>
<evidence type="ECO:0000259" key="6">
    <source>
        <dbReference type="Pfam" id="PF04542"/>
    </source>
</evidence>
<accession>A0A1T5IKH3</accession>
<dbReference type="STRING" id="688867.SAMN05660236_0132"/>
<dbReference type="EMBL" id="FUZU01000001">
    <property type="protein sequence ID" value="SKC39562.1"/>
    <property type="molecule type" value="Genomic_DNA"/>
</dbReference>
<evidence type="ECO:0000256" key="4">
    <source>
        <dbReference type="ARBA" id="ARBA00023125"/>
    </source>
</evidence>
<dbReference type="SUPFAM" id="SSF88946">
    <property type="entry name" value="Sigma2 domain of RNA polymerase sigma factors"/>
    <property type="match status" value="1"/>
</dbReference>
<dbReference type="Pfam" id="PF04545">
    <property type="entry name" value="Sigma70_r4"/>
    <property type="match status" value="1"/>
</dbReference>
<dbReference type="InterPro" id="IPR039425">
    <property type="entry name" value="RNA_pol_sigma-70-like"/>
</dbReference>
<dbReference type="PANTHER" id="PTHR43133">
    <property type="entry name" value="RNA POLYMERASE ECF-TYPE SIGMA FACTO"/>
    <property type="match status" value="1"/>
</dbReference>
<dbReference type="InterPro" id="IPR013325">
    <property type="entry name" value="RNA_pol_sigma_r2"/>
</dbReference>
<evidence type="ECO:0000313" key="8">
    <source>
        <dbReference type="EMBL" id="SKC39562.1"/>
    </source>
</evidence>
<evidence type="ECO:0000256" key="3">
    <source>
        <dbReference type="ARBA" id="ARBA00023082"/>
    </source>
</evidence>
<dbReference type="GO" id="GO:0006352">
    <property type="term" value="P:DNA-templated transcription initiation"/>
    <property type="evidence" value="ECO:0007669"/>
    <property type="project" value="InterPro"/>
</dbReference>
<dbReference type="GO" id="GO:0003677">
    <property type="term" value="F:DNA binding"/>
    <property type="evidence" value="ECO:0007669"/>
    <property type="project" value="UniProtKB-KW"/>
</dbReference>
<keyword evidence="9" id="KW-1185">Reference proteome</keyword>
<gene>
    <name evidence="8" type="ORF">SAMN05660236_0132</name>
</gene>